<dbReference type="GO" id="GO:0005840">
    <property type="term" value="C:ribosome"/>
    <property type="evidence" value="ECO:0007669"/>
    <property type="project" value="UniProtKB-KW"/>
</dbReference>
<accession>A0A423VNV7</accession>
<dbReference type="STRING" id="252740.A0A423VNV7"/>
<dbReference type="InterPro" id="IPR000271">
    <property type="entry name" value="Ribosomal_bL34"/>
</dbReference>
<name>A0A423VNV7_CYTCH</name>
<dbReference type="Gene3D" id="1.10.287.3980">
    <property type="match status" value="1"/>
</dbReference>
<evidence type="ECO:0000256" key="3">
    <source>
        <dbReference type="ARBA" id="ARBA00023274"/>
    </source>
</evidence>
<keyword evidence="6" id="KW-1185">Reference proteome</keyword>
<dbReference type="Proteomes" id="UP000284375">
    <property type="component" value="Unassembled WGS sequence"/>
</dbReference>
<reference evidence="5 6" key="1">
    <citation type="submission" date="2015-09" db="EMBL/GenBank/DDBJ databases">
        <title>Host preference determinants of Valsa canker pathogens revealed by comparative genomics.</title>
        <authorList>
            <person name="Yin Z."/>
            <person name="Huang L."/>
        </authorList>
    </citation>
    <scope>NUCLEOTIDE SEQUENCE [LARGE SCALE GENOMIC DNA]</scope>
    <source>
        <strain evidence="5 6">YSFL</strain>
    </source>
</reference>
<dbReference type="GO" id="GO:0006412">
    <property type="term" value="P:translation"/>
    <property type="evidence" value="ECO:0007669"/>
    <property type="project" value="InterPro"/>
</dbReference>
<dbReference type="HAMAP" id="MF_00391">
    <property type="entry name" value="Ribosomal_bL34"/>
    <property type="match status" value="1"/>
</dbReference>
<dbReference type="GO" id="GO:0003735">
    <property type="term" value="F:structural constituent of ribosome"/>
    <property type="evidence" value="ECO:0007669"/>
    <property type="project" value="InterPro"/>
</dbReference>
<proteinExistence type="inferred from homology"/>
<sequence>MSRLFAQSALRAAFRDAARQPGFTTRSFSSLPSLRPSTSTPATLFARRPAGLLPGIFTPGAPGGGEAVASAAAVADVVPMAAVTSNPALAGIACQARCGPRNYMNMNRPSRLIRQRRHGFLSRIRTKSGRKMLQRRKSKGRKMLSA</sequence>
<dbReference type="Pfam" id="PF00468">
    <property type="entry name" value="Ribosomal_L34"/>
    <property type="match status" value="1"/>
</dbReference>
<comment type="similarity">
    <text evidence="1">Belongs to the bacterial ribosomal protein bL34 family.</text>
</comment>
<evidence type="ECO:0000313" key="5">
    <source>
        <dbReference type="EMBL" id="ROV92705.1"/>
    </source>
</evidence>
<evidence type="ECO:0000313" key="6">
    <source>
        <dbReference type="Proteomes" id="UP000284375"/>
    </source>
</evidence>
<keyword evidence="3" id="KW-0687">Ribonucleoprotein</keyword>
<evidence type="ECO:0000256" key="1">
    <source>
        <dbReference type="ARBA" id="ARBA00010111"/>
    </source>
</evidence>
<keyword evidence="2" id="KW-0689">Ribosomal protein</keyword>
<dbReference type="GO" id="GO:1990904">
    <property type="term" value="C:ribonucleoprotein complex"/>
    <property type="evidence" value="ECO:0007669"/>
    <property type="project" value="UniProtKB-KW"/>
</dbReference>
<comment type="caution">
    <text evidence="5">The sequence shown here is derived from an EMBL/GenBank/DDBJ whole genome shotgun (WGS) entry which is preliminary data.</text>
</comment>
<protein>
    <recommendedName>
        <fullName evidence="7">Ribosomal protein L34</fullName>
    </recommendedName>
</protein>
<gene>
    <name evidence="5" type="ORF">VSDG_06599</name>
</gene>
<dbReference type="OrthoDB" id="431691at2759"/>
<organism evidence="5 6">
    <name type="scientific">Cytospora chrysosperma</name>
    <name type="common">Cytospora canker fungus</name>
    <name type="synonym">Sphaeria chrysosperma</name>
    <dbReference type="NCBI Taxonomy" id="252740"/>
    <lineage>
        <taxon>Eukaryota</taxon>
        <taxon>Fungi</taxon>
        <taxon>Dikarya</taxon>
        <taxon>Ascomycota</taxon>
        <taxon>Pezizomycotina</taxon>
        <taxon>Sordariomycetes</taxon>
        <taxon>Sordariomycetidae</taxon>
        <taxon>Diaporthales</taxon>
        <taxon>Cytosporaceae</taxon>
        <taxon>Cytospora</taxon>
    </lineage>
</organism>
<evidence type="ECO:0000256" key="2">
    <source>
        <dbReference type="ARBA" id="ARBA00022980"/>
    </source>
</evidence>
<evidence type="ECO:0000256" key="4">
    <source>
        <dbReference type="SAM" id="MobiDB-lite"/>
    </source>
</evidence>
<dbReference type="EMBL" id="LJZO01000036">
    <property type="protein sequence ID" value="ROV92705.1"/>
    <property type="molecule type" value="Genomic_DNA"/>
</dbReference>
<evidence type="ECO:0008006" key="7">
    <source>
        <dbReference type="Google" id="ProtNLM"/>
    </source>
</evidence>
<feature type="region of interest" description="Disordered" evidence="4">
    <location>
        <begin position="126"/>
        <end position="146"/>
    </location>
</feature>
<dbReference type="AlphaFoldDB" id="A0A423VNV7"/>
<dbReference type="NCBIfam" id="TIGR01030">
    <property type="entry name" value="rpmH_bact"/>
    <property type="match status" value="1"/>
</dbReference>